<reference evidence="2 3" key="1">
    <citation type="submission" date="2018-11" db="EMBL/GenBank/DDBJ databases">
        <authorList>
            <consortium name="Pathogen Informatics"/>
        </authorList>
    </citation>
    <scope>NUCLEOTIDE SEQUENCE [LARGE SCALE GENOMIC DNA]</scope>
</reference>
<dbReference type="AlphaFoldDB" id="A0A3P7LIC0"/>
<dbReference type="GO" id="GO:0042981">
    <property type="term" value="P:regulation of apoptotic process"/>
    <property type="evidence" value="ECO:0007669"/>
    <property type="project" value="InterPro"/>
</dbReference>
<dbReference type="SMART" id="SM00114">
    <property type="entry name" value="CARD"/>
    <property type="match status" value="1"/>
</dbReference>
<dbReference type="Proteomes" id="UP000281553">
    <property type="component" value="Unassembled WGS sequence"/>
</dbReference>
<organism evidence="2 3">
    <name type="scientific">Dibothriocephalus latus</name>
    <name type="common">Fish tapeworm</name>
    <name type="synonym">Diphyllobothrium latum</name>
    <dbReference type="NCBI Taxonomy" id="60516"/>
    <lineage>
        <taxon>Eukaryota</taxon>
        <taxon>Metazoa</taxon>
        <taxon>Spiralia</taxon>
        <taxon>Lophotrochozoa</taxon>
        <taxon>Platyhelminthes</taxon>
        <taxon>Cestoda</taxon>
        <taxon>Eucestoda</taxon>
        <taxon>Diphyllobothriidea</taxon>
        <taxon>Diphyllobothriidae</taxon>
        <taxon>Dibothriocephalus</taxon>
    </lineage>
</organism>
<sequence length="331" mass="37247">MSSKYSRALERCRPMLIQSLDPTEVLDHLIAGGYFSIEESQVIETQSTPQARCRKFLDILAWRGEAAFECFLNSLPTQYDFLATQLRETIKTGSLTDIHQALLHGDVPDRPYPFIERPKVLAALTQGLEWLASQFVVRQTIKDFSCASLDTAKLEYPVIDTPTNAWLLFYGMAGQGKSVMTAAALRQNHHILAEKFSGGVIWLKVGYSRVCDCLCAEAEDQVRGVLSSLNEHVNEIQSPYGTSRLQEDDVNPLKLRIKRRLITRQYRKSETLDSESPVSPSLFLIILDDVWDQNVITALADLPAAFIVTSRDAKILQRVSGPVKPVRTTRF</sequence>
<dbReference type="InterPro" id="IPR001315">
    <property type="entry name" value="CARD"/>
</dbReference>
<dbReference type="EMBL" id="UYRU01066266">
    <property type="protein sequence ID" value="VDN16554.1"/>
    <property type="molecule type" value="Genomic_DNA"/>
</dbReference>
<evidence type="ECO:0000259" key="1">
    <source>
        <dbReference type="PROSITE" id="PS50209"/>
    </source>
</evidence>
<evidence type="ECO:0000313" key="3">
    <source>
        <dbReference type="Proteomes" id="UP000281553"/>
    </source>
</evidence>
<dbReference type="SUPFAM" id="SSF52540">
    <property type="entry name" value="P-loop containing nucleoside triphosphate hydrolases"/>
    <property type="match status" value="1"/>
</dbReference>
<dbReference type="CDD" id="cd01671">
    <property type="entry name" value="CARD"/>
    <property type="match status" value="1"/>
</dbReference>
<dbReference type="Gene3D" id="1.10.533.10">
    <property type="entry name" value="Death Domain, Fas"/>
    <property type="match status" value="1"/>
</dbReference>
<dbReference type="InterPro" id="IPR027417">
    <property type="entry name" value="P-loop_NTPase"/>
</dbReference>
<evidence type="ECO:0000313" key="2">
    <source>
        <dbReference type="EMBL" id="VDN16554.1"/>
    </source>
</evidence>
<proteinExistence type="predicted"/>
<dbReference type="InterPro" id="IPR011029">
    <property type="entry name" value="DEATH-like_dom_sf"/>
</dbReference>
<dbReference type="GO" id="GO:0043531">
    <property type="term" value="F:ADP binding"/>
    <property type="evidence" value="ECO:0007669"/>
    <property type="project" value="InterPro"/>
</dbReference>
<keyword evidence="3" id="KW-1185">Reference proteome</keyword>
<feature type="domain" description="CARD" evidence="1">
    <location>
        <begin position="1"/>
        <end position="75"/>
    </location>
</feature>
<gene>
    <name evidence="2" type="ORF">DILT_LOCUS12385</name>
</gene>
<protein>
    <recommendedName>
        <fullName evidence="1">CARD domain-containing protein</fullName>
    </recommendedName>
</protein>
<dbReference type="PANTHER" id="PTHR22845">
    <property type="entry name" value="APOPTOTIC PROTEASE-ACTIVATING FACTOR 1"/>
    <property type="match status" value="1"/>
</dbReference>
<name>A0A3P7LIC0_DIBLA</name>
<dbReference type="GO" id="GO:0005829">
    <property type="term" value="C:cytosol"/>
    <property type="evidence" value="ECO:0007669"/>
    <property type="project" value="UniProtKB-ARBA"/>
</dbReference>
<dbReference type="Pfam" id="PF00931">
    <property type="entry name" value="NB-ARC"/>
    <property type="match status" value="1"/>
</dbReference>
<dbReference type="GO" id="GO:0006915">
    <property type="term" value="P:apoptotic process"/>
    <property type="evidence" value="ECO:0007669"/>
    <property type="project" value="UniProtKB-ARBA"/>
</dbReference>
<dbReference type="Pfam" id="PF00619">
    <property type="entry name" value="CARD"/>
    <property type="match status" value="1"/>
</dbReference>
<dbReference type="PROSITE" id="PS50209">
    <property type="entry name" value="CARD"/>
    <property type="match status" value="1"/>
</dbReference>
<dbReference type="OrthoDB" id="1357022at2759"/>
<accession>A0A3P7LIC0</accession>
<dbReference type="Gene3D" id="3.40.50.300">
    <property type="entry name" value="P-loop containing nucleotide triphosphate hydrolases"/>
    <property type="match status" value="1"/>
</dbReference>
<dbReference type="InterPro" id="IPR002182">
    <property type="entry name" value="NB-ARC"/>
</dbReference>
<dbReference type="PANTHER" id="PTHR22845:SF5">
    <property type="entry name" value="APOPTOTIC PROTEASE-ACTIVATING FACTOR 1"/>
    <property type="match status" value="1"/>
</dbReference>
<dbReference type="SUPFAM" id="SSF47986">
    <property type="entry name" value="DEATH domain"/>
    <property type="match status" value="1"/>
</dbReference>